<proteinExistence type="predicted"/>
<keyword evidence="2" id="KW-1185">Reference proteome</keyword>
<comment type="caution">
    <text evidence="1">The sequence shown here is derived from an EMBL/GenBank/DDBJ whole genome shotgun (WGS) entry which is preliminary data.</text>
</comment>
<reference evidence="1 2" key="1">
    <citation type="submission" date="2023-03" db="EMBL/GenBank/DDBJ databases">
        <title>Genome insight into feeding habits of ladybird beetles.</title>
        <authorList>
            <person name="Li H.-S."/>
            <person name="Huang Y.-H."/>
            <person name="Pang H."/>
        </authorList>
    </citation>
    <scope>NUCLEOTIDE SEQUENCE [LARGE SCALE GENOMIC DNA]</scope>
    <source>
        <strain evidence="1">SYSU_2023b</strain>
        <tissue evidence="1">Whole body</tissue>
    </source>
</reference>
<protein>
    <submittedName>
        <fullName evidence="1">Uncharacterized protein</fullName>
    </submittedName>
</protein>
<sequence length="200" mass="22027">MAGDTYVESGHSAKNCEFFAERTNWICKGCTVSSDKFLNLDSPEVRALKIEMKQNHILLSENLQSNSSYTSKVTGSPILTGGTVKSVYQTAALVNSGRNNSHKVGVMLKLKDTSISNDYVLNELKKNLNPADLRISINGIRNGIIVNCGNNESLKTLEKSVRNKLGTKCTVEKIKLMISNVRGTEDCSDEVILEDIKIQK</sequence>
<dbReference type="Proteomes" id="UP001431783">
    <property type="component" value="Unassembled WGS sequence"/>
</dbReference>
<dbReference type="AlphaFoldDB" id="A0AAW1V2N1"/>
<evidence type="ECO:0000313" key="1">
    <source>
        <dbReference type="EMBL" id="KAK9886547.1"/>
    </source>
</evidence>
<organism evidence="1 2">
    <name type="scientific">Henosepilachna vigintioctopunctata</name>
    <dbReference type="NCBI Taxonomy" id="420089"/>
    <lineage>
        <taxon>Eukaryota</taxon>
        <taxon>Metazoa</taxon>
        <taxon>Ecdysozoa</taxon>
        <taxon>Arthropoda</taxon>
        <taxon>Hexapoda</taxon>
        <taxon>Insecta</taxon>
        <taxon>Pterygota</taxon>
        <taxon>Neoptera</taxon>
        <taxon>Endopterygota</taxon>
        <taxon>Coleoptera</taxon>
        <taxon>Polyphaga</taxon>
        <taxon>Cucujiformia</taxon>
        <taxon>Coccinelloidea</taxon>
        <taxon>Coccinellidae</taxon>
        <taxon>Epilachninae</taxon>
        <taxon>Epilachnini</taxon>
        <taxon>Henosepilachna</taxon>
    </lineage>
</organism>
<name>A0AAW1V2N1_9CUCU</name>
<accession>A0AAW1V2N1</accession>
<evidence type="ECO:0000313" key="2">
    <source>
        <dbReference type="Proteomes" id="UP001431783"/>
    </source>
</evidence>
<gene>
    <name evidence="1" type="ORF">WA026_016822</name>
</gene>
<dbReference type="EMBL" id="JARQZJ010000100">
    <property type="protein sequence ID" value="KAK9886547.1"/>
    <property type="molecule type" value="Genomic_DNA"/>
</dbReference>